<dbReference type="Gene3D" id="3.50.50.60">
    <property type="entry name" value="FAD/NAD(P)-binding domain"/>
    <property type="match status" value="1"/>
</dbReference>
<dbReference type="OrthoDB" id="9785276at2"/>
<dbReference type="NCBIfam" id="TIGR01810">
    <property type="entry name" value="betA"/>
    <property type="match status" value="1"/>
</dbReference>
<dbReference type="PANTHER" id="PTHR11552">
    <property type="entry name" value="GLUCOSE-METHANOL-CHOLINE GMC OXIDOREDUCTASE"/>
    <property type="match status" value="1"/>
</dbReference>
<feature type="domain" description="Glucose-methanol-choline oxidoreductase N-terminal" evidence="10">
    <location>
        <begin position="88"/>
        <end position="111"/>
    </location>
</feature>
<feature type="binding site" evidence="6">
    <location>
        <begin position="10"/>
        <end position="39"/>
    </location>
    <ligand>
        <name>FAD</name>
        <dbReference type="ChEBI" id="CHEBI:57692"/>
    </ligand>
</feature>
<dbReference type="GO" id="GO:0016020">
    <property type="term" value="C:membrane"/>
    <property type="evidence" value="ECO:0007669"/>
    <property type="project" value="TreeGrafter"/>
</dbReference>
<comment type="similarity">
    <text evidence="2 6 8">Belongs to the GMC oxidoreductase family.</text>
</comment>
<dbReference type="GO" id="GO:0050660">
    <property type="term" value="F:flavin adenine dinucleotide binding"/>
    <property type="evidence" value="ECO:0007669"/>
    <property type="project" value="InterPro"/>
</dbReference>
<dbReference type="PROSITE" id="PS00624">
    <property type="entry name" value="GMC_OXRED_2"/>
    <property type="match status" value="1"/>
</dbReference>
<dbReference type="GO" id="GO:0008802">
    <property type="term" value="F:betaine-aldehyde dehydrogenase (NAD+) activity"/>
    <property type="evidence" value="ECO:0007669"/>
    <property type="project" value="UniProtKB-EC"/>
</dbReference>
<reference evidence="12 13" key="1">
    <citation type="submission" date="2017-06" db="EMBL/GenBank/DDBJ databases">
        <authorList>
            <consortium name="Pathogen Informatics"/>
        </authorList>
    </citation>
    <scope>NUCLEOTIDE SEQUENCE [LARGE SCALE GENOMIC DNA]</scope>
    <source>
        <strain evidence="12 13">NCTC13839</strain>
    </source>
</reference>
<keyword evidence="4 6" id="KW-0274">FAD</keyword>
<evidence type="ECO:0000313" key="13">
    <source>
        <dbReference type="Proteomes" id="UP000242084"/>
    </source>
</evidence>
<dbReference type="Gene3D" id="3.30.410.40">
    <property type="match status" value="1"/>
</dbReference>
<comment type="catalytic activity">
    <reaction evidence="6">
        <text>betaine aldehyde + NAD(+) + H2O = glycine betaine + NADH + 2 H(+)</text>
        <dbReference type="Rhea" id="RHEA:15305"/>
        <dbReference type="ChEBI" id="CHEBI:15377"/>
        <dbReference type="ChEBI" id="CHEBI:15378"/>
        <dbReference type="ChEBI" id="CHEBI:15710"/>
        <dbReference type="ChEBI" id="CHEBI:17750"/>
        <dbReference type="ChEBI" id="CHEBI:57540"/>
        <dbReference type="ChEBI" id="CHEBI:57945"/>
        <dbReference type="EC" id="1.2.1.8"/>
    </reaction>
</comment>
<evidence type="ECO:0000256" key="1">
    <source>
        <dbReference type="ARBA" id="ARBA00001974"/>
    </source>
</evidence>
<feature type="binding site" evidence="7">
    <location>
        <position position="228"/>
    </location>
    <ligand>
        <name>FAD</name>
        <dbReference type="ChEBI" id="CHEBI:57692"/>
    </ligand>
</feature>
<comment type="cofactor">
    <cofactor evidence="1 6 7">
        <name>FAD</name>
        <dbReference type="ChEBI" id="CHEBI:57692"/>
    </cofactor>
</comment>
<evidence type="ECO:0000259" key="10">
    <source>
        <dbReference type="PROSITE" id="PS00623"/>
    </source>
</evidence>
<evidence type="ECO:0000256" key="5">
    <source>
        <dbReference type="ARBA" id="ARBA00023002"/>
    </source>
</evidence>
<dbReference type="Proteomes" id="UP000242084">
    <property type="component" value="Chromosome 1"/>
</dbReference>
<keyword evidence="13" id="KW-1185">Reference proteome</keyword>
<comment type="catalytic activity">
    <reaction evidence="6 9">
        <text>choline + A = betaine aldehyde + AH2</text>
        <dbReference type="Rhea" id="RHEA:17433"/>
        <dbReference type="ChEBI" id="CHEBI:13193"/>
        <dbReference type="ChEBI" id="CHEBI:15354"/>
        <dbReference type="ChEBI" id="CHEBI:15710"/>
        <dbReference type="ChEBI" id="CHEBI:17499"/>
        <dbReference type="EC" id="1.1.99.1"/>
    </reaction>
</comment>
<evidence type="ECO:0000256" key="7">
    <source>
        <dbReference type="PIRSR" id="PIRSR000137-2"/>
    </source>
</evidence>
<keyword evidence="5 6" id="KW-0560">Oxidoreductase</keyword>
<feature type="domain" description="Glucose-methanol-choline oxidoreductase N-terminal" evidence="11">
    <location>
        <begin position="262"/>
        <end position="276"/>
    </location>
</feature>
<dbReference type="EMBL" id="LT906462">
    <property type="protein sequence ID" value="SNV54503.1"/>
    <property type="molecule type" value="Genomic_DNA"/>
</dbReference>
<protein>
    <recommendedName>
        <fullName evidence="6">Oxygen-dependent choline dehydrogenase</fullName>
        <shortName evidence="6">CDH</shortName>
        <shortName evidence="6">CHD</shortName>
        <ecNumber evidence="6">1.1.99.1</ecNumber>
    </recommendedName>
    <alternativeName>
        <fullName evidence="6">Betaine aldehyde dehydrogenase</fullName>
        <shortName evidence="6">BADH</shortName>
        <ecNumber evidence="6">1.2.1.8</ecNumber>
    </alternativeName>
</protein>
<feature type="active site" description="Proton acceptor" evidence="6">
    <location>
        <position position="476"/>
    </location>
</feature>
<proteinExistence type="inferred from homology"/>
<dbReference type="PROSITE" id="PS00623">
    <property type="entry name" value="GMC_OXRED_1"/>
    <property type="match status" value="1"/>
</dbReference>
<dbReference type="AlphaFoldDB" id="A0A239Y7Z3"/>
<dbReference type="EC" id="1.2.1.8" evidence="6"/>
<dbReference type="InterPro" id="IPR007867">
    <property type="entry name" value="GMC_OxRtase_C"/>
</dbReference>
<dbReference type="InterPro" id="IPR011533">
    <property type="entry name" value="BetA"/>
</dbReference>
<dbReference type="PIRSF" id="PIRSF000137">
    <property type="entry name" value="Alcohol_oxidase"/>
    <property type="match status" value="1"/>
</dbReference>
<evidence type="ECO:0000256" key="4">
    <source>
        <dbReference type="ARBA" id="ARBA00022827"/>
    </source>
</evidence>
<dbReference type="SUPFAM" id="SSF51905">
    <property type="entry name" value="FAD/NAD(P)-binding domain"/>
    <property type="match status" value="1"/>
</dbReference>
<dbReference type="Pfam" id="PF00732">
    <property type="entry name" value="GMC_oxred_N"/>
    <property type="match status" value="1"/>
</dbReference>
<comment type="pathway">
    <text evidence="6 9">Amine and polyamine biosynthesis; betaine biosynthesis via choline pathway; betaine aldehyde from choline (cytochrome c reductase route): step 1/1.</text>
</comment>
<gene>
    <name evidence="6 12" type="primary">betA</name>
    <name evidence="12" type="ORF">SAMEA4384403_00088</name>
</gene>
<dbReference type="InterPro" id="IPR012132">
    <property type="entry name" value="GMC_OxRdtase"/>
</dbReference>
<evidence type="ECO:0000313" key="12">
    <source>
        <dbReference type="EMBL" id="SNV54503.1"/>
    </source>
</evidence>
<evidence type="ECO:0000256" key="8">
    <source>
        <dbReference type="RuleBase" id="RU003968"/>
    </source>
</evidence>
<evidence type="ECO:0000256" key="6">
    <source>
        <dbReference type="HAMAP-Rule" id="MF_00750"/>
    </source>
</evidence>
<dbReference type="RefSeq" id="WP_095085271.1">
    <property type="nucleotide sequence ID" value="NZ_BMDM01000013.1"/>
</dbReference>
<evidence type="ECO:0000256" key="9">
    <source>
        <dbReference type="RuleBase" id="RU003969"/>
    </source>
</evidence>
<dbReference type="Pfam" id="PF05199">
    <property type="entry name" value="GMC_oxred_C"/>
    <property type="match status" value="1"/>
</dbReference>
<evidence type="ECO:0000256" key="2">
    <source>
        <dbReference type="ARBA" id="ARBA00010790"/>
    </source>
</evidence>
<dbReference type="NCBIfam" id="NF002550">
    <property type="entry name" value="PRK02106.1"/>
    <property type="match status" value="1"/>
</dbReference>
<dbReference type="InterPro" id="IPR000172">
    <property type="entry name" value="GMC_OxRdtase_N"/>
</dbReference>
<dbReference type="EC" id="1.1.99.1" evidence="6"/>
<dbReference type="GO" id="GO:0008812">
    <property type="term" value="F:choline dehydrogenase activity"/>
    <property type="evidence" value="ECO:0007669"/>
    <property type="project" value="UniProtKB-UniRule"/>
</dbReference>
<comment type="function">
    <text evidence="6">Involved in the biosynthesis of the osmoprotectant glycine betaine. Catalyzes the oxidation of choline to betaine aldehyde and betaine aldehyde to glycine betaine at the same rate.</text>
</comment>
<dbReference type="GO" id="GO:0019285">
    <property type="term" value="P:glycine betaine biosynthetic process from choline"/>
    <property type="evidence" value="ECO:0007669"/>
    <property type="project" value="UniProtKB-UniRule"/>
</dbReference>
<dbReference type="UniPathway" id="UPA00529">
    <property type="reaction ID" value="UER00385"/>
</dbReference>
<dbReference type="HAMAP" id="MF_00750">
    <property type="entry name" value="Choline_dehydrogen"/>
    <property type="match status" value="1"/>
</dbReference>
<dbReference type="PANTHER" id="PTHR11552:SF147">
    <property type="entry name" value="CHOLINE DEHYDROGENASE, MITOCHONDRIAL"/>
    <property type="match status" value="1"/>
</dbReference>
<feature type="binding site" evidence="7">
    <location>
        <position position="90"/>
    </location>
    <ligand>
        <name>FAD</name>
        <dbReference type="ChEBI" id="CHEBI:57692"/>
    </ligand>
</feature>
<organism evidence="12 13">
    <name type="scientific">Mammaliicoccus stepanovicii</name>
    <dbReference type="NCBI Taxonomy" id="643214"/>
    <lineage>
        <taxon>Bacteria</taxon>
        <taxon>Bacillati</taxon>
        <taxon>Bacillota</taxon>
        <taxon>Bacilli</taxon>
        <taxon>Bacillales</taxon>
        <taxon>Staphylococcaceae</taxon>
        <taxon>Mammaliicoccus</taxon>
    </lineage>
</organism>
<name>A0A239Y7Z3_9STAP</name>
<dbReference type="SUPFAM" id="SSF54373">
    <property type="entry name" value="FAD-linked reductases, C-terminal domain"/>
    <property type="match status" value="1"/>
</dbReference>
<dbReference type="KEGG" id="sste:SAMEA4384403_0088"/>
<keyword evidence="3 6" id="KW-0285">Flavoprotein</keyword>
<evidence type="ECO:0000259" key="11">
    <source>
        <dbReference type="PROSITE" id="PS00624"/>
    </source>
</evidence>
<evidence type="ECO:0000256" key="3">
    <source>
        <dbReference type="ARBA" id="ARBA00022630"/>
    </source>
</evidence>
<dbReference type="InterPro" id="IPR036188">
    <property type="entry name" value="FAD/NAD-bd_sf"/>
</dbReference>
<accession>A0A239Y7Z3</accession>
<sequence>MSKAYDKMYDYIIIGGGSAGSVLGARLSEDKDKKVLVLEAGRSDYPWDLLIQMPAALMYPSGNRLYDWKYETEGEPHMDGRKVFHTRGKVLGGSSSINGMIYQRGNPLDYEKWGQAEGMETWSYSHCLPYFKRLETTFGADKDDPIRGLNGPIKLRRGPVNNPLFHAFFDAAVEAGYNKTKDVNGFRQEGFGPFDSQIHKGQRVSASRAYLRPAMKRPNLTVKTRAFVEELHFDGNTVTGVTFKRNGRKQKVLANEVILSGGAFNTPQLLQLSGIGDSEHLKSVGIEPRIHLPGVGENFEDHLEVYIQHACKEPVSLQPSLNKLKMPFIGLQWLTKRTGAAASNHFEGGGFVRSNDEVEYPNLMFHFLPLAVRYDGQKAATAHGYQVHVGPMYSNSRGSLKITSKDPYVKPKFVFNYLSTEEDKREWVEAIRVARNILNKPALDKYNGGEISPGPSVQTDEEILDWVRRDAETALHPSCSAKMGPASDEMAVVDPLTMKVHGTTNLRVVDASVMPTTTNGNIHSPVLMLAEKAADIIRGAKPLDPDHVDYYVHGKHDPSEGTVESFE</sequence>
<keyword evidence="6" id="KW-0520">NAD</keyword>